<dbReference type="RefSeq" id="WP_104057997.1">
    <property type="nucleotide sequence ID" value="NZ_PREZ01000004.1"/>
</dbReference>
<dbReference type="OrthoDB" id="9151105at2"/>
<dbReference type="AlphaFoldDB" id="A0A2S5GAJ4"/>
<feature type="domain" description="Phage head morphogenesis" evidence="1">
    <location>
        <begin position="146"/>
        <end position="263"/>
    </location>
</feature>
<sequence length="339" mass="39511">MNQLQIEDLLDKLLKQSEDDLEKVFNKRLRSIQFQVSEMFRKYERDGELGWTEVNKYDRFAKEMANITKELTGDYRMIIRELQKSLEYQYVEGYLRTAYLLENFAGSEMGFSVPSVEMIKSVLLNPIAELTLSAVLQQHRNEIVRKVNIEIAQGIQAGEGYSQIAKRLEKTVGFSKNKARLVARTESGRVRSLSGEKAEEQADKFVEITGLWMSALDFRVRRSHRILDGQKTDKEGYFHYRGLKAKGPHQWNVASMDIQCRCVKLRLVNGLIPEVRRGRNYADPTYQRKLADRIEKYMADESLTYKQALKKAQKEISPPSMVMDYEPFEKWKERQPKAS</sequence>
<evidence type="ECO:0000259" key="1">
    <source>
        <dbReference type="Pfam" id="PF04233"/>
    </source>
</evidence>
<gene>
    <name evidence="2" type="ORF">C4B60_10655</name>
</gene>
<proteinExistence type="predicted"/>
<protein>
    <submittedName>
        <fullName evidence="2">Phage head morphogenesis protein</fullName>
    </submittedName>
</protein>
<dbReference type="Pfam" id="PF04233">
    <property type="entry name" value="Phage_Mu_F"/>
    <property type="match status" value="1"/>
</dbReference>
<evidence type="ECO:0000313" key="2">
    <source>
        <dbReference type="EMBL" id="PPA70047.1"/>
    </source>
</evidence>
<name>A0A2S5GAJ4_9BACL</name>
<keyword evidence="3" id="KW-1185">Reference proteome</keyword>
<dbReference type="NCBIfam" id="TIGR01641">
    <property type="entry name" value="phageSPP1_gp7"/>
    <property type="match status" value="1"/>
</dbReference>
<organism evidence="2 3">
    <name type="scientific">Jeotgalibacillus proteolyticus</name>
    <dbReference type="NCBI Taxonomy" id="2082395"/>
    <lineage>
        <taxon>Bacteria</taxon>
        <taxon>Bacillati</taxon>
        <taxon>Bacillota</taxon>
        <taxon>Bacilli</taxon>
        <taxon>Bacillales</taxon>
        <taxon>Caryophanaceae</taxon>
        <taxon>Jeotgalibacillus</taxon>
    </lineage>
</organism>
<dbReference type="EMBL" id="PREZ01000004">
    <property type="protein sequence ID" value="PPA70047.1"/>
    <property type="molecule type" value="Genomic_DNA"/>
</dbReference>
<accession>A0A2S5GAJ4</accession>
<dbReference type="Proteomes" id="UP000239047">
    <property type="component" value="Unassembled WGS sequence"/>
</dbReference>
<dbReference type="InterPro" id="IPR006528">
    <property type="entry name" value="Phage_head_morphogenesis_dom"/>
</dbReference>
<reference evidence="2 3" key="1">
    <citation type="submission" date="2018-02" db="EMBL/GenBank/DDBJ databases">
        <title>Jeotgalibacillus proteolyticum sp. nov. a protease producing bacterium isolated from ocean sediments of Laizhou Bay.</title>
        <authorList>
            <person name="Li Y."/>
        </authorList>
    </citation>
    <scope>NUCLEOTIDE SEQUENCE [LARGE SCALE GENOMIC DNA]</scope>
    <source>
        <strain evidence="2 3">22-7</strain>
    </source>
</reference>
<evidence type="ECO:0000313" key="3">
    <source>
        <dbReference type="Proteomes" id="UP000239047"/>
    </source>
</evidence>
<comment type="caution">
    <text evidence="2">The sequence shown here is derived from an EMBL/GenBank/DDBJ whole genome shotgun (WGS) entry which is preliminary data.</text>
</comment>